<dbReference type="GO" id="GO:0047627">
    <property type="term" value="F:adenylylsulfatase activity"/>
    <property type="evidence" value="ECO:0007669"/>
    <property type="project" value="TreeGrafter"/>
</dbReference>
<dbReference type="EMBL" id="LBSA01000046">
    <property type="protein sequence ID" value="KKQ07439.1"/>
    <property type="molecule type" value="Genomic_DNA"/>
</dbReference>
<dbReference type="Gene3D" id="3.30.428.10">
    <property type="entry name" value="HIT-like"/>
    <property type="match status" value="1"/>
</dbReference>
<name>A0A0G0H5T1_9BACT</name>
<evidence type="ECO:0000259" key="2">
    <source>
        <dbReference type="PROSITE" id="PS51084"/>
    </source>
</evidence>
<dbReference type="SUPFAM" id="SSF54197">
    <property type="entry name" value="HIT-like"/>
    <property type="match status" value="1"/>
</dbReference>
<dbReference type="Proteomes" id="UP000034492">
    <property type="component" value="Unassembled WGS sequence"/>
</dbReference>
<organism evidence="3 4">
    <name type="scientific">Candidatus Daviesbacteria bacterium GW2011_GWB1_36_5</name>
    <dbReference type="NCBI Taxonomy" id="1618426"/>
    <lineage>
        <taxon>Bacteria</taxon>
        <taxon>Candidatus Daviesiibacteriota</taxon>
    </lineage>
</organism>
<dbReference type="PANTHER" id="PTHR47670">
    <property type="entry name" value="ADENYLYLSULFATASE HINT3"/>
    <property type="match status" value="1"/>
</dbReference>
<feature type="short sequence motif" description="Histidine triad motif" evidence="1">
    <location>
        <begin position="105"/>
        <end position="109"/>
    </location>
</feature>
<dbReference type="PROSITE" id="PS51084">
    <property type="entry name" value="HIT_2"/>
    <property type="match status" value="1"/>
</dbReference>
<comment type="caution">
    <text evidence="3">The sequence shown here is derived from an EMBL/GenBank/DDBJ whole genome shotgun (WGS) entry which is preliminary data.</text>
</comment>
<dbReference type="InterPro" id="IPR019808">
    <property type="entry name" value="Histidine_triad_CS"/>
</dbReference>
<accession>A0A0G0H5T1</accession>
<proteinExistence type="predicted"/>
<sequence>MLAKEEIASSTENHTNCPFCTIFRDNQREFIIKDRETTALILSLEGHPLIVPKKHVRFEDIDPELASNLGQDIFKYTPRIIEIYQTEGLNILTNIGRAAGQDIEHFHIHLIPRIIGDNKVNLNGLVRISDRKRRDIMLKFQDPL</sequence>
<feature type="domain" description="HIT" evidence="2">
    <location>
        <begin position="46"/>
        <end position="120"/>
    </location>
</feature>
<dbReference type="InterPro" id="IPR011146">
    <property type="entry name" value="HIT-like"/>
</dbReference>
<evidence type="ECO:0000256" key="1">
    <source>
        <dbReference type="PROSITE-ProRule" id="PRU00464"/>
    </source>
</evidence>
<dbReference type="GO" id="GO:0006790">
    <property type="term" value="P:sulfur compound metabolic process"/>
    <property type="evidence" value="ECO:0007669"/>
    <property type="project" value="TreeGrafter"/>
</dbReference>
<dbReference type="GO" id="GO:0009150">
    <property type="term" value="P:purine ribonucleotide metabolic process"/>
    <property type="evidence" value="ECO:0007669"/>
    <property type="project" value="TreeGrafter"/>
</dbReference>
<reference evidence="3 4" key="1">
    <citation type="journal article" date="2015" name="Nature">
        <title>rRNA introns, odd ribosomes, and small enigmatic genomes across a large radiation of phyla.</title>
        <authorList>
            <person name="Brown C.T."/>
            <person name="Hug L.A."/>
            <person name="Thomas B.C."/>
            <person name="Sharon I."/>
            <person name="Castelle C.J."/>
            <person name="Singh A."/>
            <person name="Wilkins M.J."/>
            <person name="Williams K.H."/>
            <person name="Banfield J.F."/>
        </authorList>
    </citation>
    <scope>NUCLEOTIDE SEQUENCE [LARGE SCALE GENOMIC DNA]</scope>
</reference>
<dbReference type="Pfam" id="PF01230">
    <property type="entry name" value="HIT"/>
    <property type="match status" value="1"/>
</dbReference>
<dbReference type="InterPro" id="IPR036265">
    <property type="entry name" value="HIT-like_sf"/>
</dbReference>
<dbReference type="PANTHER" id="PTHR47670:SF1">
    <property type="entry name" value="ADENYLYLSULFATASE HINT3"/>
    <property type="match status" value="1"/>
</dbReference>
<gene>
    <name evidence="3" type="ORF">US19_C0046G0007</name>
</gene>
<dbReference type="AlphaFoldDB" id="A0A0G0H5T1"/>
<evidence type="ECO:0000313" key="3">
    <source>
        <dbReference type="EMBL" id="KKQ07439.1"/>
    </source>
</evidence>
<dbReference type="PROSITE" id="PS00892">
    <property type="entry name" value="HIT_1"/>
    <property type="match status" value="1"/>
</dbReference>
<protein>
    <recommendedName>
        <fullName evidence="2">HIT domain-containing protein</fullName>
    </recommendedName>
</protein>
<evidence type="ECO:0000313" key="4">
    <source>
        <dbReference type="Proteomes" id="UP000034492"/>
    </source>
</evidence>